<evidence type="ECO:0000313" key="1">
    <source>
        <dbReference type="EMBL" id="ROR83487.1"/>
    </source>
</evidence>
<dbReference type="EMBL" id="RKHL01000001">
    <property type="protein sequence ID" value="ROR83487.1"/>
    <property type="molecule type" value="Genomic_DNA"/>
</dbReference>
<reference evidence="1 2" key="1">
    <citation type="submission" date="2018-11" db="EMBL/GenBank/DDBJ databases">
        <title>Sequencing the genomes of 1000 actinobacteria strains.</title>
        <authorList>
            <person name="Klenk H.-P."/>
        </authorList>
    </citation>
    <scope>NUCLEOTIDE SEQUENCE [LARGE SCALE GENOMIC DNA]</scope>
    <source>
        <strain evidence="1 2">DSM 14012</strain>
    </source>
</reference>
<name>A0A3N2C7N8_9MICO</name>
<gene>
    <name evidence="1" type="ORF">EDD42_3598</name>
</gene>
<organism evidence="1 2">
    <name type="scientific">Plantibacter flavus</name>
    <dbReference type="NCBI Taxonomy" id="150123"/>
    <lineage>
        <taxon>Bacteria</taxon>
        <taxon>Bacillati</taxon>
        <taxon>Actinomycetota</taxon>
        <taxon>Actinomycetes</taxon>
        <taxon>Micrococcales</taxon>
        <taxon>Microbacteriaceae</taxon>
        <taxon>Plantibacter</taxon>
    </lineage>
</organism>
<accession>A0A3N2C7N8</accession>
<sequence length="337" mass="37074">MESIKRFFDERAGTGHRQTNVRAPRVAAVMPGRPKILPGYQSHAGVAPRTSCHRLTVPDLVPEEHSGSRRSVALDVLKDGVRSVERVAISLANPFDVPLVCVQSRGGPQIRQWGRATDVRTRTYEAVNDMPVAGDPPDSQTGCTRPLRQRVHDHHVAEQILARGRSETRSDSEGACRRLIAVDFAVALVDDKQISVSPRVFDCTAESLLVSDRPLRVARRAQVCEGDSLGDPDRQHVGSGKIPIRRVGCQRQHGESRKCRSGAVRCVVGRGHHHEVPPTSRPFNCQCQLEECFAGSGRRDHCGAVHSLPRDAEAPLSPVDDRIVEPRGAAVRWIRAE</sequence>
<keyword evidence="2" id="KW-1185">Reference proteome</keyword>
<proteinExistence type="predicted"/>
<protein>
    <submittedName>
        <fullName evidence="1">Uncharacterized protein</fullName>
    </submittedName>
</protein>
<comment type="caution">
    <text evidence="1">The sequence shown here is derived from an EMBL/GenBank/DDBJ whole genome shotgun (WGS) entry which is preliminary data.</text>
</comment>
<dbReference type="AlphaFoldDB" id="A0A3N2C7N8"/>
<evidence type="ECO:0000313" key="2">
    <source>
        <dbReference type="Proteomes" id="UP000266915"/>
    </source>
</evidence>
<dbReference type="Proteomes" id="UP000266915">
    <property type="component" value="Unassembled WGS sequence"/>
</dbReference>